<keyword evidence="5 7" id="KW-0472">Membrane</keyword>
<feature type="transmembrane region" description="Helical" evidence="7">
    <location>
        <begin position="582"/>
        <end position="604"/>
    </location>
</feature>
<reference evidence="8" key="2">
    <citation type="journal article" date="2019" name="Curr. Biol.">
        <title>Chromatin organization in early land plants reveals an ancestral association between H3K27me3, transposons, and constitutive heterochromatin.</title>
        <authorList>
            <person name="Montgomery S.A."/>
            <person name="Tanizawa Y."/>
            <person name="Galik B."/>
            <person name="Wang N."/>
            <person name="Ito T."/>
            <person name="Mochizuki T."/>
            <person name="Akimcheva S."/>
            <person name="Bowman J."/>
            <person name="Cognat V."/>
            <person name="Drouard L."/>
            <person name="Ekker H."/>
            <person name="Houng S."/>
            <person name="Kohchi T."/>
            <person name="Lin S."/>
            <person name="Liu L.D."/>
            <person name="Nakamura Y."/>
            <person name="Valeeva L.R."/>
            <person name="Shakirov E.V."/>
            <person name="Shippen D.E."/>
            <person name="Wei W."/>
            <person name="Yagura M."/>
            <person name="Yamaoka S."/>
            <person name="Yamato K.T."/>
            <person name="Liu C."/>
            <person name="Berger F."/>
        </authorList>
    </citation>
    <scope>NUCLEOTIDE SEQUENCE [LARGE SCALE GENOMIC DNA]</scope>
    <source>
        <strain evidence="8">Tak-1</strain>
    </source>
</reference>
<dbReference type="Proteomes" id="UP000077202">
    <property type="component" value="Unassembled WGS sequence"/>
</dbReference>
<name>A0A176VPL9_MARPO</name>
<dbReference type="AlphaFoldDB" id="A0A176VPL9"/>
<feature type="transmembrane region" description="Helical" evidence="7">
    <location>
        <begin position="253"/>
        <end position="273"/>
    </location>
</feature>
<feature type="compositionally biased region" description="Basic and acidic residues" evidence="6">
    <location>
        <begin position="57"/>
        <end position="80"/>
    </location>
</feature>
<feature type="transmembrane region" description="Helical" evidence="7">
    <location>
        <begin position="645"/>
        <end position="665"/>
    </location>
</feature>
<feature type="transmembrane region" description="Helical" evidence="7">
    <location>
        <begin position="320"/>
        <end position="340"/>
    </location>
</feature>
<gene>
    <name evidence="9" type="ORF">AXG93_412s1300</name>
    <name evidence="8" type="ORF">Mp_7g13690</name>
</gene>
<dbReference type="GO" id="GO:0016020">
    <property type="term" value="C:membrane"/>
    <property type="evidence" value="ECO:0007669"/>
    <property type="project" value="UniProtKB-SubCell"/>
</dbReference>
<evidence type="ECO:0000313" key="9">
    <source>
        <dbReference type="EMBL" id="OAE22241.1"/>
    </source>
</evidence>
<keyword evidence="4 7" id="KW-1133">Transmembrane helix</keyword>
<feature type="transmembrane region" description="Helical" evidence="7">
    <location>
        <begin position="123"/>
        <end position="144"/>
    </location>
</feature>
<reference evidence="11" key="3">
    <citation type="journal article" date="2020" name="Curr. Biol.">
        <title>Chromatin organization in early land plants reveals an ancestral association between H3K27me3, transposons, and constitutive heterochromatin.</title>
        <authorList>
            <person name="Montgomery S.A."/>
            <person name="Tanizawa Y."/>
            <person name="Galik B."/>
            <person name="Wang N."/>
            <person name="Ito T."/>
            <person name="Mochizuki T."/>
            <person name="Akimcheva S."/>
            <person name="Bowman J.L."/>
            <person name="Cognat V."/>
            <person name="Marechal-Drouard L."/>
            <person name="Ekker H."/>
            <person name="Hong S.F."/>
            <person name="Kohchi T."/>
            <person name="Lin S.S."/>
            <person name="Liu L.D."/>
            <person name="Nakamura Y."/>
            <person name="Valeeva L.R."/>
            <person name="Shakirov E.V."/>
            <person name="Shippen D.E."/>
            <person name="Wei W.L."/>
            <person name="Yagura M."/>
            <person name="Yamaoka S."/>
            <person name="Yamato K.T."/>
            <person name="Liu C."/>
            <person name="Berger F."/>
        </authorList>
    </citation>
    <scope>NUCLEOTIDE SEQUENCE [LARGE SCALE GENOMIC DNA]</scope>
    <source>
        <strain evidence="11">Tak-1</strain>
    </source>
</reference>
<evidence type="ECO:0000313" key="11">
    <source>
        <dbReference type="Proteomes" id="UP001162541"/>
    </source>
</evidence>
<evidence type="ECO:0000256" key="1">
    <source>
        <dbReference type="ARBA" id="ARBA00004141"/>
    </source>
</evidence>
<evidence type="ECO:0000313" key="8">
    <source>
        <dbReference type="EMBL" id="BBN17331.1"/>
    </source>
</evidence>
<keyword evidence="10" id="KW-1185">Reference proteome</keyword>
<feature type="transmembrane region" description="Helical" evidence="7">
    <location>
        <begin position="229"/>
        <end position="246"/>
    </location>
</feature>
<dbReference type="PANTHER" id="PTHR21716">
    <property type="entry name" value="TRANSMEMBRANE PROTEIN"/>
    <property type="match status" value="1"/>
</dbReference>
<evidence type="ECO:0000256" key="7">
    <source>
        <dbReference type="SAM" id="Phobius"/>
    </source>
</evidence>
<feature type="transmembrane region" description="Helical" evidence="7">
    <location>
        <begin position="538"/>
        <end position="561"/>
    </location>
</feature>
<comment type="similarity">
    <text evidence="2">Belongs to the autoinducer-2 exporter (AI-2E) (TC 2.A.86) family.</text>
</comment>
<accession>A0A176VPL9</accession>
<comment type="subcellular location">
    <subcellularLocation>
        <location evidence="1">Membrane</location>
        <topology evidence="1">Multi-pass membrane protein</topology>
    </subcellularLocation>
</comment>
<feature type="transmembrane region" description="Helical" evidence="7">
    <location>
        <begin position="610"/>
        <end position="633"/>
    </location>
</feature>
<proteinExistence type="inferred from homology"/>
<dbReference type="EMBL" id="LVLJ01003247">
    <property type="protein sequence ID" value="OAE22241.1"/>
    <property type="molecule type" value="Genomic_DNA"/>
</dbReference>
<evidence type="ECO:0000256" key="3">
    <source>
        <dbReference type="ARBA" id="ARBA00022692"/>
    </source>
</evidence>
<organism evidence="9 10">
    <name type="scientific">Marchantia polymorpha subsp. ruderalis</name>
    <dbReference type="NCBI Taxonomy" id="1480154"/>
    <lineage>
        <taxon>Eukaryota</taxon>
        <taxon>Viridiplantae</taxon>
        <taxon>Streptophyta</taxon>
        <taxon>Embryophyta</taxon>
        <taxon>Marchantiophyta</taxon>
        <taxon>Marchantiopsida</taxon>
        <taxon>Marchantiidae</taxon>
        <taxon>Marchantiales</taxon>
        <taxon>Marchantiaceae</taxon>
        <taxon>Marchantia</taxon>
    </lineage>
</organism>
<reference evidence="9 10" key="1">
    <citation type="submission" date="2016-03" db="EMBL/GenBank/DDBJ databases">
        <title>Mechanisms controlling the formation of the plant cell surface in tip-growing cells are functionally conserved among land plants.</title>
        <authorList>
            <person name="Honkanen S."/>
            <person name="Jones V.A."/>
            <person name="Morieri G."/>
            <person name="Champion C."/>
            <person name="Hetherington A.J."/>
            <person name="Kelly S."/>
            <person name="Saint-Marcoux D."/>
            <person name="Proust H."/>
            <person name="Prescott H."/>
            <person name="Dolan L."/>
        </authorList>
    </citation>
    <scope>NUCLEOTIDE SEQUENCE [LARGE SCALE GENOMIC DNA]</scope>
    <source>
        <strain evidence="10">cv. Tak-1 and cv. Tak-2</strain>
        <tissue evidence="9">Whole gametophyte</tissue>
    </source>
</reference>
<evidence type="ECO:0000256" key="5">
    <source>
        <dbReference type="ARBA" id="ARBA00023136"/>
    </source>
</evidence>
<dbReference type="InterPro" id="IPR002549">
    <property type="entry name" value="AI-2E-like"/>
</dbReference>
<dbReference type="Proteomes" id="UP001162541">
    <property type="component" value="Chromosome 7"/>
</dbReference>
<dbReference type="EMBL" id="AP019872">
    <property type="protein sequence ID" value="BBN17331.1"/>
    <property type="molecule type" value="Genomic_DNA"/>
</dbReference>
<keyword evidence="3 7" id="KW-0812">Transmembrane</keyword>
<sequence length="726" mass="79626">MGGKYVENGNRPVSPVSWNDMFHSASKLQLNTRATGLFPSFSSPALHYNAFGRSADDTKAREMEKHKGDARTPRNAKQDSCKQSSVDKAFDDEDKQRVIEHYNPLFPPEESIPRRLNEANFQLAIYIAMAHAGLALVVVVLYGVGRLLEDFWKPIQWAVLCSMPLREVQEALVKFWNEPLQVGFVESLVAPPIAIYKALAGTVLDARDGFLSFVGKGEGQPRPVGFAKLFQWLVSFAFFTLGLEYFGPANLSLLAFVGLLMYAAGTGLEVGHLTGALSQNGRQAAGRMSWVKWAVAPIKRVSIATNQRISRSLASSLHTLVAVGLIIMMILGSVGGLALFSYKVGLEGKDAVVMLKVHLEESNYAEVVGFNKWLEENKVPELIDNYVVKGYDALMHQVDAFAAANNLTEVVDVGKEFLMGVIHRDKKGERINKTANAESAHPLVGKLRGLQSKMREFDVQGIMLEIEAAFLLFLEHFQIKREDFMEKAKVLAQSSSDVGKKVIYSGTNLVASGASMLIFVWSTIASGAAGLFNFLTQTVVFFSVLYYLITSSAGGVMEQILDMVPLSETTRKSCANVLDHTVSSVLLATVKTAFFQASFTWLLFRFADIHFLYGSTLIALVQAVLPLFPNWVASIPMGIELAMEGYYVLAIVLMCVHIWVMDFGVDAIHSEIPGHNAYLTGLSIAGGMALFTPALEGAIMGPLLMTVLIATKNLYGEFVLNADSNK</sequence>
<evidence type="ECO:0000256" key="6">
    <source>
        <dbReference type="SAM" id="MobiDB-lite"/>
    </source>
</evidence>
<protein>
    <submittedName>
        <fullName evidence="9">Uncharacterized protein</fullName>
    </submittedName>
</protein>
<evidence type="ECO:0000313" key="10">
    <source>
        <dbReference type="Proteomes" id="UP000077202"/>
    </source>
</evidence>
<feature type="transmembrane region" description="Helical" evidence="7">
    <location>
        <begin position="509"/>
        <end position="532"/>
    </location>
</feature>
<evidence type="ECO:0000256" key="4">
    <source>
        <dbReference type="ARBA" id="ARBA00022989"/>
    </source>
</evidence>
<dbReference type="PANTHER" id="PTHR21716:SF4">
    <property type="entry name" value="TRANSMEMBRANE PROTEIN 245"/>
    <property type="match status" value="1"/>
</dbReference>
<evidence type="ECO:0000256" key="2">
    <source>
        <dbReference type="ARBA" id="ARBA00009773"/>
    </source>
</evidence>
<feature type="region of interest" description="Disordered" evidence="6">
    <location>
        <begin position="57"/>
        <end position="88"/>
    </location>
</feature>